<dbReference type="PANTHER" id="PTHR45649:SF9">
    <property type="entry name" value="AMINO-ACID PERMEASE 2"/>
    <property type="match status" value="1"/>
</dbReference>
<dbReference type="InterPro" id="IPR002293">
    <property type="entry name" value="AA/rel_permease1"/>
</dbReference>
<keyword evidence="4 6" id="KW-1133">Transmembrane helix</keyword>
<proteinExistence type="predicted"/>
<keyword evidence="9" id="KW-1185">Reference proteome</keyword>
<organism evidence="7 9">
    <name type="scientific">Didymodactylos carnosus</name>
    <dbReference type="NCBI Taxonomy" id="1234261"/>
    <lineage>
        <taxon>Eukaryota</taxon>
        <taxon>Metazoa</taxon>
        <taxon>Spiralia</taxon>
        <taxon>Gnathifera</taxon>
        <taxon>Rotifera</taxon>
        <taxon>Eurotatoria</taxon>
        <taxon>Bdelloidea</taxon>
        <taxon>Philodinida</taxon>
        <taxon>Philodinidae</taxon>
        <taxon>Didymodactylos</taxon>
    </lineage>
</organism>
<keyword evidence="5 6" id="KW-0472">Membrane</keyword>
<feature type="transmembrane region" description="Helical" evidence="6">
    <location>
        <begin position="128"/>
        <end position="149"/>
    </location>
</feature>
<dbReference type="GO" id="GO:0006865">
    <property type="term" value="P:amino acid transport"/>
    <property type="evidence" value="ECO:0007669"/>
    <property type="project" value="InterPro"/>
</dbReference>
<comment type="subcellular location">
    <subcellularLocation>
        <location evidence="1">Membrane</location>
        <topology evidence="1">Multi-pass membrane protein</topology>
    </subcellularLocation>
</comment>
<evidence type="ECO:0000313" key="8">
    <source>
        <dbReference type="EMBL" id="CAF3698431.1"/>
    </source>
</evidence>
<dbReference type="AlphaFoldDB" id="A0A814AWX6"/>
<dbReference type="Proteomes" id="UP000681722">
    <property type="component" value="Unassembled WGS sequence"/>
</dbReference>
<feature type="transmembrane region" description="Helical" evidence="6">
    <location>
        <begin position="95"/>
        <end position="116"/>
    </location>
</feature>
<evidence type="ECO:0000256" key="1">
    <source>
        <dbReference type="ARBA" id="ARBA00004141"/>
    </source>
</evidence>
<evidence type="ECO:0000313" key="7">
    <source>
        <dbReference type="EMBL" id="CAF0918668.1"/>
    </source>
</evidence>
<dbReference type="EMBL" id="CAJNOQ010001781">
    <property type="protein sequence ID" value="CAF0918668.1"/>
    <property type="molecule type" value="Genomic_DNA"/>
</dbReference>
<keyword evidence="3 6" id="KW-0812">Transmembrane</keyword>
<accession>A0A814AWX6</accession>
<dbReference type="Pfam" id="PF13520">
    <property type="entry name" value="AA_permease_2"/>
    <property type="match status" value="1"/>
</dbReference>
<feature type="transmembrane region" description="Helical" evidence="6">
    <location>
        <begin position="209"/>
        <end position="229"/>
    </location>
</feature>
<reference evidence="7" key="1">
    <citation type="submission" date="2021-02" db="EMBL/GenBank/DDBJ databases">
        <authorList>
            <person name="Nowell W R."/>
        </authorList>
    </citation>
    <scope>NUCLEOTIDE SEQUENCE</scope>
</reference>
<dbReference type="InterPro" id="IPR004840">
    <property type="entry name" value="Amino_acid_permease_CS"/>
</dbReference>
<feature type="transmembrane region" description="Helical" evidence="6">
    <location>
        <begin position="263"/>
        <end position="283"/>
    </location>
</feature>
<dbReference type="Gene3D" id="1.20.1740.10">
    <property type="entry name" value="Amino acid/polyamine transporter I"/>
    <property type="match status" value="1"/>
</dbReference>
<keyword evidence="2" id="KW-0813">Transport</keyword>
<evidence type="ECO:0000256" key="3">
    <source>
        <dbReference type="ARBA" id="ARBA00022692"/>
    </source>
</evidence>
<dbReference type="GO" id="GO:0016020">
    <property type="term" value="C:membrane"/>
    <property type="evidence" value="ECO:0007669"/>
    <property type="project" value="UniProtKB-SubCell"/>
</dbReference>
<evidence type="ECO:0000256" key="6">
    <source>
        <dbReference type="SAM" id="Phobius"/>
    </source>
</evidence>
<dbReference type="PIRSF" id="PIRSF006060">
    <property type="entry name" value="AA_transporter"/>
    <property type="match status" value="1"/>
</dbReference>
<dbReference type="Proteomes" id="UP000663829">
    <property type="component" value="Unassembled WGS sequence"/>
</dbReference>
<dbReference type="GO" id="GO:0022857">
    <property type="term" value="F:transmembrane transporter activity"/>
    <property type="evidence" value="ECO:0007669"/>
    <property type="project" value="InterPro"/>
</dbReference>
<feature type="transmembrane region" description="Helical" evidence="6">
    <location>
        <begin position="7"/>
        <end position="27"/>
    </location>
</feature>
<evidence type="ECO:0000313" key="9">
    <source>
        <dbReference type="Proteomes" id="UP000663829"/>
    </source>
</evidence>
<evidence type="ECO:0000256" key="5">
    <source>
        <dbReference type="ARBA" id="ARBA00023136"/>
    </source>
</evidence>
<dbReference type="PROSITE" id="PS00218">
    <property type="entry name" value="AMINO_ACID_PERMEASE_1"/>
    <property type="match status" value="1"/>
</dbReference>
<dbReference type="PANTHER" id="PTHR45649">
    <property type="entry name" value="AMINO-ACID PERMEASE BAT1"/>
    <property type="match status" value="1"/>
</dbReference>
<evidence type="ECO:0000256" key="4">
    <source>
        <dbReference type="ARBA" id="ARBA00022989"/>
    </source>
</evidence>
<feature type="transmembrane region" description="Helical" evidence="6">
    <location>
        <begin position="315"/>
        <end position="348"/>
    </location>
</feature>
<name>A0A814AWX6_9BILA</name>
<feature type="transmembrane region" description="Helical" evidence="6">
    <location>
        <begin position="383"/>
        <end position="406"/>
    </location>
</feature>
<dbReference type="OrthoDB" id="10054429at2759"/>
<feature type="transmembrane region" description="Helical" evidence="6">
    <location>
        <begin position="169"/>
        <end position="188"/>
    </location>
</feature>
<protein>
    <recommendedName>
        <fullName evidence="10">Amino acid permease</fullName>
    </recommendedName>
</protein>
<evidence type="ECO:0008006" key="10">
    <source>
        <dbReference type="Google" id="ProtNLM"/>
    </source>
</evidence>
<feature type="transmembrane region" description="Helical" evidence="6">
    <location>
        <begin position="354"/>
        <end position="371"/>
    </location>
</feature>
<dbReference type="EMBL" id="CAJOBC010001781">
    <property type="protein sequence ID" value="CAF3698431.1"/>
    <property type="molecule type" value="Genomic_DNA"/>
</dbReference>
<evidence type="ECO:0000256" key="2">
    <source>
        <dbReference type="ARBA" id="ARBA00022448"/>
    </source>
</evidence>
<comment type="caution">
    <text evidence="7">The sequence shown here is derived from an EMBL/GenBank/DDBJ whole genome shotgun (WGS) entry which is preliminary data.</text>
</comment>
<gene>
    <name evidence="7" type="ORF">GPM918_LOCUS9534</name>
    <name evidence="8" type="ORF">SRO942_LOCUS9535</name>
</gene>
<sequence>MLTGGPASAIWCWLMGSIMCLSIGASIGELVSAFPACGGLYTATGFVVPKRWIPPISWVVGWMNLLGQIAGVASTDYALSQMILAGVVMGKDKNYTITAGATVGIYIGILCFHGVVNSMGTKWLSRVTKYYVFINVGTSIALIVSLLVVTHNKQTGTYIFTHVDDQSGWHSNGFAFLLGLLSVQWTMTDYDATAHISEETRRAAIAAPVAIFTAVIGTGILGWLINIALTLCSPTDLTILANSPTGLAVAQIMYDRLGKHGALAIWSFIIIVQNFTGTTALQANSRMIYAFARDGAIPGGKFFGMNKTTKTPITAVWAVVVVSILLGMLRFASVAAINAVFSLCAIALDWSYMIPIFCKLLFCGVLGMVPFKGGPFHMGKLGFVVDGIACTWILFVSGILMMPTVYPVTAINMNCTCHISPNTN</sequence>